<feature type="compositionally biased region" description="Basic residues" evidence="1">
    <location>
        <begin position="164"/>
        <end position="184"/>
    </location>
</feature>
<reference evidence="2" key="1">
    <citation type="submission" date="2021-11" db="EMBL/GenBank/DDBJ databases">
        <authorList>
            <consortium name="Genoscope - CEA"/>
            <person name="William W."/>
        </authorList>
    </citation>
    <scope>NUCLEOTIDE SEQUENCE</scope>
</reference>
<gene>
    <name evidence="2" type="ORF">PECAL_4P27400</name>
</gene>
<name>A0A8J2SVW0_9STRA</name>
<accession>A0A8J2SVW0</accession>
<evidence type="ECO:0000313" key="2">
    <source>
        <dbReference type="EMBL" id="CAH0375407.1"/>
    </source>
</evidence>
<feature type="non-terminal residue" evidence="2">
    <location>
        <position position="1"/>
    </location>
</feature>
<dbReference type="EMBL" id="CAKKNE010000004">
    <property type="protein sequence ID" value="CAH0375407.1"/>
    <property type="molecule type" value="Genomic_DNA"/>
</dbReference>
<feature type="non-terminal residue" evidence="2">
    <location>
        <position position="205"/>
    </location>
</feature>
<dbReference type="AlphaFoldDB" id="A0A8J2SVW0"/>
<protein>
    <submittedName>
        <fullName evidence="2">Uncharacterized protein</fullName>
    </submittedName>
</protein>
<feature type="compositionally biased region" description="Basic and acidic residues" evidence="1">
    <location>
        <begin position="39"/>
        <end position="49"/>
    </location>
</feature>
<dbReference type="Proteomes" id="UP000789595">
    <property type="component" value="Unassembled WGS sequence"/>
</dbReference>
<comment type="caution">
    <text evidence="2">The sequence shown here is derived from an EMBL/GenBank/DDBJ whole genome shotgun (WGS) entry which is preliminary data.</text>
</comment>
<evidence type="ECO:0000313" key="3">
    <source>
        <dbReference type="Proteomes" id="UP000789595"/>
    </source>
</evidence>
<feature type="region of interest" description="Disordered" evidence="1">
    <location>
        <begin position="1"/>
        <end position="49"/>
    </location>
</feature>
<proteinExistence type="predicted"/>
<feature type="region of interest" description="Disordered" evidence="1">
    <location>
        <begin position="158"/>
        <end position="185"/>
    </location>
</feature>
<organism evidence="2 3">
    <name type="scientific">Pelagomonas calceolata</name>
    <dbReference type="NCBI Taxonomy" id="35677"/>
    <lineage>
        <taxon>Eukaryota</taxon>
        <taxon>Sar</taxon>
        <taxon>Stramenopiles</taxon>
        <taxon>Ochrophyta</taxon>
        <taxon>Pelagophyceae</taxon>
        <taxon>Pelagomonadales</taxon>
        <taxon>Pelagomonadaceae</taxon>
        <taxon>Pelagomonas</taxon>
    </lineage>
</organism>
<evidence type="ECO:0000256" key="1">
    <source>
        <dbReference type="SAM" id="MobiDB-lite"/>
    </source>
</evidence>
<sequence length="205" mass="21500">PVAAGTAARETAPRHPGPGAAAGRPVGRGRGGAALRTPHAADARGHDRRRVAAAEPLRRVRLQGRRRLRRRRRRRRRVPALAHARVARVALLGVARVPARRGAAAAAAGLPHQAQGVAARGPGRVRAAGRAAAALPGARARLPAGLAHARAGVARAARADRVRPARPARRRRAQAPRRFPHGRLPRAGAGAALRRVAGVRRPLAL</sequence>
<keyword evidence="3" id="KW-1185">Reference proteome</keyword>